<dbReference type="InParanoid" id="H3GVF1"/>
<dbReference type="OrthoDB" id="103413at2759"/>
<evidence type="ECO:0000256" key="2">
    <source>
        <dbReference type="SAM" id="MobiDB-lite"/>
    </source>
</evidence>
<dbReference type="VEuPathDB" id="FungiDB:KRP22_13128"/>
<dbReference type="AlphaFoldDB" id="H3GVF1"/>
<protein>
    <submittedName>
        <fullName evidence="3">Uncharacterized protein</fullName>
    </submittedName>
</protein>
<dbReference type="HOGENOM" id="CLU_1307018_0_0_1"/>
<reference evidence="4" key="1">
    <citation type="journal article" date="2006" name="Science">
        <title>Phytophthora genome sequences uncover evolutionary origins and mechanisms of pathogenesis.</title>
        <authorList>
            <person name="Tyler B.M."/>
            <person name="Tripathy S."/>
            <person name="Zhang X."/>
            <person name="Dehal P."/>
            <person name="Jiang R.H."/>
            <person name="Aerts A."/>
            <person name="Arredondo F.D."/>
            <person name="Baxter L."/>
            <person name="Bensasson D."/>
            <person name="Beynon J.L."/>
            <person name="Chapman J."/>
            <person name="Damasceno C.M."/>
            <person name="Dorrance A.E."/>
            <person name="Dou D."/>
            <person name="Dickerman A.W."/>
            <person name="Dubchak I.L."/>
            <person name="Garbelotto M."/>
            <person name="Gijzen M."/>
            <person name="Gordon S.G."/>
            <person name="Govers F."/>
            <person name="Grunwald N.J."/>
            <person name="Huang W."/>
            <person name="Ivors K.L."/>
            <person name="Jones R.W."/>
            <person name="Kamoun S."/>
            <person name="Krampis K."/>
            <person name="Lamour K.H."/>
            <person name="Lee M.K."/>
            <person name="McDonald W.H."/>
            <person name="Medina M."/>
            <person name="Meijer H.J."/>
            <person name="Nordberg E.K."/>
            <person name="Maclean D.J."/>
            <person name="Ospina-Giraldo M.D."/>
            <person name="Morris P.F."/>
            <person name="Phuntumart V."/>
            <person name="Putnam N.H."/>
            <person name="Rash S."/>
            <person name="Rose J.K."/>
            <person name="Sakihama Y."/>
            <person name="Salamov A.A."/>
            <person name="Savidor A."/>
            <person name="Scheuring C.F."/>
            <person name="Smith B.M."/>
            <person name="Sobral B.W."/>
            <person name="Terry A."/>
            <person name="Torto-Alalibo T.A."/>
            <person name="Win J."/>
            <person name="Xu Z."/>
            <person name="Zhang H."/>
            <person name="Grigoriev I.V."/>
            <person name="Rokhsar D.S."/>
            <person name="Boore J.L."/>
        </authorList>
    </citation>
    <scope>NUCLEOTIDE SEQUENCE [LARGE SCALE GENOMIC DNA]</scope>
    <source>
        <strain evidence="4">Pr102</strain>
    </source>
</reference>
<evidence type="ECO:0000313" key="4">
    <source>
        <dbReference type="Proteomes" id="UP000005238"/>
    </source>
</evidence>
<feature type="region of interest" description="Disordered" evidence="2">
    <location>
        <begin position="138"/>
        <end position="211"/>
    </location>
</feature>
<dbReference type="RefSeq" id="XP_067739281.1">
    <property type="nucleotide sequence ID" value="XM_067882984.1"/>
</dbReference>
<dbReference type="Proteomes" id="UP000005238">
    <property type="component" value="Unassembled WGS sequence"/>
</dbReference>
<feature type="coiled-coil region" evidence="1">
    <location>
        <begin position="35"/>
        <end position="69"/>
    </location>
</feature>
<dbReference type="EnsemblProtists" id="Phyra81307">
    <property type="protein sequence ID" value="Phyra81307"/>
    <property type="gene ID" value="Phyra81307"/>
</dbReference>
<dbReference type="Gene3D" id="1.20.5.1700">
    <property type="match status" value="1"/>
</dbReference>
<dbReference type="eggNOG" id="ENOG502SSP9">
    <property type="taxonomic scope" value="Eukaryota"/>
</dbReference>
<dbReference type="EMBL" id="DS566055">
    <property type="status" value="NOT_ANNOTATED_CDS"/>
    <property type="molecule type" value="Genomic_DNA"/>
</dbReference>
<reference evidence="3" key="2">
    <citation type="submission" date="2015-06" db="UniProtKB">
        <authorList>
            <consortium name="EnsemblProtists"/>
        </authorList>
    </citation>
    <scope>IDENTIFICATION</scope>
    <source>
        <strain evidence="3">Pr102</strain>
    </source>
</reference>
<proteinExistence type="predicted"/>
<sequence>MERRDRKRKVQEIADSTVLVNETISELASELAQSDAILRSEISSLKDEVATLKQQLGDKSVQYTRLEEEAAFLHPQAVIDRIRTKLWHHGDLSLLNKVIDPRRRVLRNTEARGERNLFLCEAPTKKVGYKVVASGSQMSELPLKRESEEESTAKSMSPRLSPVASPKNTDMATIEEKEEEVVTPSESQDDLSKISPPKDVLTDPTLMDCAQ</sequence>
<dbReference type="GeneID" id="94218762"/>
<dbReference type="VEuPathDB" id="FungiDB:KRP23_12373"/>
<organism evidence="3 4">
    <name type="scientific">Phytophthora ramorum</name>
    <name type="common">Sudden oak death agent</name>
    <dbReference type="NCBI Taxonomy" id="164328"/>
    <lineage>
        <taxon>Eukaryota</taxon>
        <taxon>Sar</taxon>
        <taxon>Stramenopiles</taxon>
        <taxon>Oomycota</taxon>
        <taxon>Peronosporomycetes</taxon>
        <taxon>Peronosporales</taxon>
        <taxon>Peronosporaceae</taxon>
        <taxon>Phytophthora</taxon>
    </lineage>
</organism>
<evidence type="ECO:0000313" key="3">
    <source>
        <dbReference type="EnsemblProtists" id="Phyra81307"/>
    </source>
</evidence>
<keyword evidence="1" id="KW-0175">Coiled coil</keyword>
<dbReference type="OMA" id="ECAKYED"/>
<evidence type="ECO:0000256" key="1">
    <source>
        <dbReference type="SAM" id="Coils"/>
    </source>
</evidence>
<keyword evidence="4" id="KW-1185">Reference proteome</keyword>
<name>H3GVF1_PHYRM</name>
<accession>H3GVF1</accession>